<dbReference type="OrthoDB" id="10035764at2759"/>
<sequence>MGYQRFLVFVSFKAFLTCLSIVECTQQQVGFTIEAYVVVDSVLNRHIKEAGNTVQMYLLQLSRQVCASGIASLIISRT</sequence>
<dbReference type="VEuPathDB" id="VectorBase:LOC119185208"/>
<evidence type="ECO:0000313" key="2">
    <source>
        <dbReference type="EMBL" id="NOV43331.1"/>
    </source>
</evidence>
<dbReference type="EMBL" id="GHWJ01010594">
    <property type="protein sequence ID" value="NOV43331.1"/>
    <property type="molecule type" value="Transcribed_RNA"/>
</dbReference>
<organism evidence="2">
    <name type="scientific">Rhipicephalus microplus</name>
    <name type="common">Cattle tick</name>
    <name type="synonym">Boophilus microplus</name>
    <dbReference type="NCBI Taxonomy" id="6941"/>
    <lineage>
        <taxon>Eukaryota</taxon>
        <taxon>Metazoa</taxon>
        <taxon>Ecdysozoa</taxon>
        <taxon>Arthropoda</taxon>
        <taxon>Chelicerata</taxon>
        <taxon>Arachnida</taxon>
        <taxon>Acari</taxon>
        <taxon>Parasitiformes</taxon>
        <taxon>Ixodida</taxon>
        <taxon>Ixodoidea</taxon>
        <taxon>Ixodidae</taxon>
        <taxon>Rhipicephalinae</taxon>
        <taxon>Rhipicephalus</taxon>
        <taxon>Boophilus</taxon>
    </lineage>
</organism>
<proteinExistence type="predicted"/>
<keyword evidence="1" id="KW-0732">Signal</keyword>
<protein>
    <submittedName>
        <fullName evidence="2">Putative secreted protein</fullName>
    </submittedName>
</protein>
<name>A0A6M2DDU1_RHIMP</name>
<accession>A0A6M2DDU1</accession>
<evidence type="ECO:0000256" key="1">
    <source>
        <dbReference type="SAM" id="SignalP"/>
    </source>
</evidence>
<feature type="signal peptide" evidence="1">
    <location>
        <begin position="1"/>
        <end position="24"/>
    </location>
</feature>
<dbReference type="AlphaFoldDB" id="A0A6M2DDU1"/>
<reference evidence="2" key="1">
    <citation type="submission" date="2019-09" db="EMBL/GenBank/DDBJ databases">
        <title>Organ-specific transcriptomic study of the physiology of the cattle tick, Rhipicephalus microplus.</title>
        <authorList>
            <person name="Tirloni L."/>
            <person name="Braz G."/>
            <person name="Gandara A.C.P."/>
            <person name="Sabadin G.A."/>
            <person name="da Silva R.M."/>
            <person name="Guizzo M.G."/>
            <person name="Machado J.A."/>
            <person name="Costa E.P."/>
            <person name="Gomes H.F."/>
            <person name="Moraes J."/>
            <person name="Mota M.B.S."/>
            <person name="Mesquita R.D."/>
            <person name="Alvarenga P.H."/>
            <person name="Alves F."/>
            <person name="Seixas A."/>
            <person name="da Fonseca R.N."/>
            <person name="Fogaca A."/>
            <person name="Logullo C."/>
            <person name="Tanaka A."/>
            <person name="Daffre S."/>
            <person name="Termignoni C."/>
            <person name="Vaz I.S.Jr."/>
            <person name="Oliveira P.L."/>
            <person name="Ribeiro J.M."/>
        </authorList>
    </citation>
    <scope>NUCLEOTIDE SEQUENCE</scope>
    <source>
        <strain evidence="2">Porto Alegre</strain>
    </source>
</reference>
<feature type="chain" id="PRO_5026703495" evidence="1">
    <location>
        <begin position="25"/>
        <end position="78"/>
    </location>
</feature>